<dbReference type="AlphaFoldDB" id="E4MYY1"/>
<feature type="compositionally biased region" description="Pro residues" evidence="1">
    <location>
        <begin position="268"/>
        <end position="289"/>
    </location>
</feature>
<evidence type="ECO:0000313" key="4">
    <source>
        <dbReference type="EMBL" id="BAJ33404.1"/>
    </source>
</evidence>
<feature type="compositionally biased region" description="Low complexity" evidence="1">
    <location>
        <begin position="244"/>
        <end position="267"/>
    </location>
</feature>
<dbReference type="eggNOG" id="ENOG5031Z08">
    <property type="taxonomic scope" value="Bacteria"/>
</dbReference>
<evidence type="ECO:0000256" key="1">
    <source>
        <dbReference type="SAM" id="MobiDB-lite"/>
    </source>
</evidence>
<sequence>MGTDKDPDYEAEDPAFVAAVLALADDMDRWARQVWERIEAKGWNQDRIAVRTPEVSISPTKASHWKHGSGILHTDRALPTALETRVVAARLELTGREAADLIELGRAIDRACTGLRKQYRWRQRARKVLGRRAAATDQAAAVPVPVPELQPVLVPEPVPVLGPVVEPEPVSEPVVLPRGLRRRGPVKGRRSRVRIGAGAAAVAVVVGLIGWYGRSPDVGSAEAAESAGASAPAASGPAAPLPSGPVASSPAPSTAPPSSRAPSGSAPGSPPSSPSASPTPSPVPSPPASAPASAGVAAAVPADTGEHCRGPVEAYTDHQASVDVCYRRSGDDLYMIGYIQSAARPLSVDLYLWLKDGSGTAVYPTDHAVAWTKVTATVPQARREAKIAVKLNPGTTYSVCFLDFPTGSPTPKFNTPGTGRQVTFVY</sequence>
<accession>E4MYY1</accession>
<organism evidence="3 5">
    <name type="scientific">Kitasatospora setae (strain ATCC 33774 / DSM 43861 / JCM 3304 / KCC A-0304 / NBRC 14216 / KM-6054)</name>
    <name type="common">Streptomyces setae</name>
    <dbReference type="NCBI Taxonomy" id="452652"/>
    <lineage>
        <taxon>Bacteria</taxon>
        <taxon>Bacillati</taxon>
        <taxon>Actinomycetota</taxon>
        <taxon>Actinomycetes</taxon>
        <taxon>Kitasatosporales</taxon>
        <taxon>Streptomycetaceae</taxon>
        <taxon>Kitasatospora</taxon>
    </lineage>
</organism>
<dbReference type="Proteomes" id="UP000007076">
    <property type="component" value="Chromosome"/>
</dbReference>
<keyword evidence="2" id="KW-0472">Membrane</keyword>
<name>E4MYY1_KITSK</name>
<feature type="region of interest" description="Disordered" evidence="1">
    <location>
        <begin position="230"/>
        <end position="298"/>
    </location>
</feature>
<dbReference type="EMBL" id="AP010968">
    <property type="protein sequence ID" value="BAJ25874.1"/>
    <property type="molecule type" value="Genomic_DNA"/>
</dbReference>
<dbReference type="RefSeq" id="WP_014133197.1">
    <property type="nucleotide sequence ID" value="NC_016109.1"/>
</dbReference>
<dbReference type="KEGG" id="ksk:KSE_76530t"/>
<keyword evidence="2" id="KW-0812">Transmembrane</keyword>
<dbReference type="PATRIC" id="fig|452652.3.peg.19"/>
<keyword evidence="2" id="KW-1133">Transmembrane helix</keyword>
<evidence type="ECO:0000313" key="3">
    <source>
        <dbReference type="EMBL" id="BAJ25874.1"/>
    </source>
</evidence>
<dbReference type="KEGG" id="ksk:KSE_00210t"/>
<proteinExistence type="predicted"/>
<dbReference type="HOGENOM" id="CLU_643699_0_0_11"/>
<feature type="transmembrane region" description="Helical" evidence="2">
    <location>
        <begin position="193"/>
        <end position="213"/>
    </location>
</feature>
<evidence type="ECO:0000256" key="2">
    <source>
        <dbReference type="SAM" id="Phobius"/>
    </source>
</evidence>
<dbReference type="EMBL" id="AP010968">
    <property type="protein sequence ID" value="BAJ33404.1"/>
    <property type="molecule type" value="Genomic_DNA"/>
</dbReference>
<reference evidence="3 5" key="1">
    <citation type="journal article" date="2010" name="DNA Res.">
        <title>Genome sequence of Kitasatospora setae NBRC 14216T: an evolutionary snapshot of the family Streptomycetaceae.</title>
        <authorList>
            <person name="Ichikawa N."/>
            <person name="Oguchi A."/>
            <person name="Ikeda H."/>
            <person name="Ishikawa J."/>
            <person name="Kitani S."/>
            <person name="Watanabe Y."/>
            <person name="Nakamura S."/>
            <person name="Katano Y."/>
            <person name="Kishi E."/>
            <person name="Sasagawa M."/>
            <person name="Ankai A."/>
            <person name="Fukui S."/>
            <person name="Hashimoto Y."/>
            <person name="Kamata S."/>
            <person name="Otoguro M."/>
            <person name="Tanikawa S."/>
            <person name="Nihira T."/>
            <person name="Horinouchi S."/>
            <person name="Ohnishi Y."/>
            <person name="Hayakawa M."/>
            <person name="Kuzuyama T."/>
            <person name="Arisawa A."/>
            <person name="Nomoto F."/>
            <person name="Miura H."/>
            <person name="Takahashi Y."/>
            <person name="Fujita N."/>
        </authorList>
    </citation>
    <scope>NUCLEOTIDE SEQUENCE [LARGE SCALE GENOMIC DNA]</scope>
    <source>
        <strain evidence="5">ATCC 33774 / DSM 43861 / JCM 3304 / KCC A-0304 / NBRC 14216 / KM-6054</strain>
        <strain evidence="3">KM-6054</strain>
    </source>
</reference>
<keyword evidence="5" id="KW-1185">Reference proteome</keyword>
<gene>
    <name evidence="3" type="ordered locus">KSE_00210t</name>
    <name evidence="4" type="ordered locus">KSE_76530t</name>
</gene>
<dbReference type="STRING" id="452652.KSE_00210t"/>
<protein>
    <submittedName>
        <fullName evidence="3">Uncharacterized protein</fullName>
    </submittedName>
</protein>
<evidence type="ECO:0000313" key="5">
    <source>
        <dbReference type="Proteomes" id="UP000007076"/>
    </source>
</evidence>